<dbReference type="RefSeq" id="WP_203387165.1">
    <property type="nucleotide sequence ID" value="NZ_CP064781.1"/>
</dbReference>
<keyword evidence="14 17" id="KW-0472">Membrane</keyword>
<evidence type="ECO:0000256" key="16">
    <source>
        <dbReference type="SAM" id="Coils"/>
    </source>
</evidence>
<keyword evidence="9" id="KW-0547">Nucleotide-binding</keyword>
<dbReference type="InterPro" id="IPR029151">
    <property type="entry name" value="Sensor-like_sf"/>
</dbReference>
<dbReference type="SUPFAM" id="SSF103190">
    <property type="entry name" value="Sensory domain-like"/>
    <property type="match status" value="1"/>
</dbReference>
<sequence>MTAAALFRSFASFGRSRWFGALLILAVLVAAGVAGYASSERYGMHLLREEGRHRLDLLAAAVDAEVSRVTHIPGILALNADVLELLRTRHSAGSPQQEVVNRYLERLSAQHVDSLAVFVMDTRGRVVASSDWILTDNLLGADFSHRSYFQAAIGGAPYRQYAVDGVRDEPGYFFAQPIRDERQDWKIVGVAVLKASIRAVERQWLTNDAPALIADDNGVVLLSAPPEWRYATLRPLSGEQVSELVRRQFEGRQLGTMSLGIDAAAAEAGIVVNFSGRPAESLGPPSRGSDYLVMSRNLPGTAWHLLVLSSVRPVRSQALAHGALAAAASATLILCLLYLRQRRRVLQARLKVQAALEAANRELEGKVAARTADLTRTVETLEAEVVERLRAEQTLRAAQEELVQAGKLAVLGQLATGITHELNQPLGAVRTLAANAIEFMHRGDAGTAERNLRIVCDLTDQMGGIIRPLKTFARKSPAVPSRVDVAQAVGSALFLLDQSLRQAGVVVDNRCVAGEHFSWCDHNRLQQVLINLIGNAADAMNDRSERRLEIAAAERPDGGIALAVADTGCGLPEAVLDRLFEPFFTTKAAGEGLGLGLAISRDIVRSFGGDLIAENREGGGARFVIVLPAAAEQGEEETVRS</sequence>
<evidence type="ECO:0000256" key="10">
    <source>
        <dbReference type="ARBA" id="ARBA00022777"/>
    </source>
</evidence>
<dbReference type="InterPro" id="IPR005467">
    <property type="entry name" value="His_kinase_dom"/>
</dbReference>
<keyword evidence="4" id="KW-1003">Cell membrane</keyword>
<keyword evidence="5" id="KW-0997">Cell inner membrane</keyword>
<evidence type="ECO:0000256" key="3">
    <source>
        <dbReference type="ARBA" id="ARBA00012438"/>
    </source>
</evidence>
<feature type="transmembrane region" description="Helical" evidence="17">
    <location>
        <begin position="318"/>
        <end position="339"/>
    </location>
</feature>
<gene>
    <name evidence="19" type="ORF">IWH25_18150</name>
</gene>
<keyword evidence="6" id="KW-0597">Phosphoprotein</keyword>
<evidence type="ECO:0000256" key="7">
    <source>
        <dbReference type="ARBA" id="ARBA00022679"/>
    </source>
</evidence>
<dbReference type="CDD" id="cd12914">
    <property type="entry name" value="PDC1_DGC_like"/>
    <property type="match status" value="1"/>
</dbReference>
<comment type="subcellular location">
    <subcellularLocation>
        <location evidence="2">Cell inner membrane</location>
        <topology evidence="2">Multi-pass membrane protein</topology>
    </subcellularLocation>
</comment>
<evidence type="ECO:0000256" key="8">
    <source>
        <dbReference type="ARBA" id="ARBA00022692"/>
    </source>
</evidence>
<dbReference type="InterPro" id="IPR017055">
    <property type="entry name" value="Sig_transdc_His_kinase_DctB"/>
</dbReference>
<evidence type="ECO:0000256" key="1">
    <source>
        <dbReference type="ARBA" id="ARBA00000085"/>
    </source>
</evidence>
<dbReference type="AlphaFoldDB" id="A0A974Y312"/>
<dbReference type="EMBL" id="CP064781">
    <property type="protein sequence ID" value="QRJ63634.1"/>
    <property type="molecule type" value="Genomic_DNA"/>
</dbReference>
<dbReference type="PRINTS" id="PR00344">
    <property type="entry name" value="BCTRLSENSOR"/>
</dbReference>
<reference evidence="19" key="1">
    <citation type="submission" date="2020-11" db="EMBL/GenBank/DDBJ databases">
        <title>Azospira restricta DSM 18626 genome sequence.</title>
        <authorList>
            <person name="Moe W.M."/>
        </authorList>
    </citation>
    <scope>NUCLEOTIDE SEQUENCE</scope>
    <source>
        <strain evidence="19">DSM 18626</strain>
    </source>
</reference>
<evidence type="ECO:0000256" key="14">
    <source>
        <dbReference type="ARBA" id="ARBA00023136"/>
    </source>
</evidence>
<dbReference type="GO" id="GO:0000155">
    <property type="term" value="F:phosphorelay sensor kinase activity"/>
    <property type="evidence" value="ECO:0007669"/>
    <property type="project" value="InterPro"/>
</dbReference>
<dbReference type="SUPFAM" id="SSF47384">
    <property type="entry name" value="Homodimeric domain of signal transducing histidine kinase"/>
    <property type="match status" value="1"/>
</dbReference>
<proteinExistence type="predicted"/>
<evidence type="ECO:0000256" key="13">
    <source>
        <dbReference type="ARBA" id="ARBA00023012"/>
    </source>
</evidence>
<dbReference type="SMART" id="SM00387">
    <property type="entry name" value="HATPase_c"/>
    <property type="match status" value="1"/>
</dbReference>
<evidence type="ECO:0000256" key="4">
    <source>
        <dbReference type="ARBA" id="ARBA00022475"/>
    </source>
</evidence>
<dbReference type="InterPro" id="IPR036890">
    <property type="entry name" value="HATPase_C_sf"/>
</dbReference>
<keyword evidence="8 17" id="KW-0812">Transmembrane</keyword>
<dbReference type="GO" id="GO:0005886">
    <property type="term" value="C:plasma membrane"/>
    <property type="evidence" value="ECO:0007669"/>
    <property type="project" value="UniProtKB-SubCell"/>
</dbReference>
<accession>A0A974Y312</accession>
<dbReference type="PANTHER" id="PTHR43065:SF46">
    <property type="entry name" value="C4-DICARBOXYLATE TRANSPORT SENSOR PROTEIN DCTB"/>
    <property type="match status" value="1"/>
</dbReference>
<dbReference type="PROSITE" id="PS50109">
    <property type="entry name" value="HIS_KIN"/>
    <property type="match status" value="1"/>
</dbReference>
<evidence type="ECO:0000256" key="9">
    <source>
        <dbReference type="ARBA" id="ARBA00022741"/>
    </source>
</evidence>
<dbReference type="InterPro" id="IPR003661">
    <property type="entry name" value="HisK_dim/P_dom"/>
</dbReference>
<dbReference type="Proteomes" id="UP000663444">
    <property type="component" value="Chromosome"/>
</dbReference>
<keyword evidence="13" id="KW-0902">Two-component regulatory system</keyword>
<dbReference type="Gene3D" id="3.30.565.10">
    <property type="entry name" value="Histidine kinase-like ATPase, C-terminal domain"/>
    <property type="match status" value="1"/>
</dbReference>
<dbReference type="SMART" id="SM00388">
    <property type="entry name" value="HisKA"/>
    <property type="match status" value="1"/>
</dbReference>
<dbReference type="Gene3D" id="6.10.250.3020">
    <property type="match status" value="1"/>
</dbReference>
<dbReference type="PANTHER" id="PTHR43065">
    <property type="entry name" value="SENSOR HISTIDINE KINASE"/>
    <property type="match status" value="1"/>
</dbReference>
<dbReference type="PIRSF" id="PIRSF036431">
    <property type="entry name" value="STHK_DctB"/>
    <property type="match status" value="1"/>
</dbReference>
<dbReference type="GO" id="GO:0005524">
    <property type="term" value="F:ATP binding"/>
    <property type="evidence" value="ECO:0007669"/>
    <property type="project" value="UniProtKB-KW"/>
</dbReference>
<evidence type="ECO:0000256" key="5">
    <source>
        <dbReference type="ARBA" id="ARBA00022519"/>
    </source>
</evidence>
<name>A0A974Y312_9RHOO</name>
<dbReference type="EC" id="2.7.13.3" evidence="3"/>
<dbReference type="FunFam" id="1.10.287.130:FF:000049">
    <property type="entry name" value="C4-dicarboxylate transport sensor protein DctB"/>
    <property type="match status" value="1"/>
</dbReference>
<dbReference type="InterPro" id="IPR003594">
    <property type="entry name" value="HATPase_dom"/>
</dbReference>
<evidence type="ECO:0000256" key="11">
    <source>
        <dbReference type="ARBA" id="ARBA00022840"/>
    </source>
</evidence>
<dbReference type="Gene3D" id="1.10.287.130">
    <property type="match status" value="1"/>
</dbReference>
<feature type="domain" description="Histidine kinase" evidence="18">
    <location>
        <begin position="417"/>
        <end position="631"/>
    </location>
</feature>
<protein>
    <recommendedName>
        <fullName evidence="15">C4-dicarboxylate transport sensor protein DctB</fullName>
        <ecNumber evidence="3">2.7.13.3</ecNumber>
    </recommendedName>
</protein>
<evidence type="ECO:0000313" key="19">
    <source>
        <dbReference type="EMBL" id="QRJ63634.1"/>
    </source>
</evidence>
<evidence type="ECO:0000256" key="17">
    <source>
        <dbReference type="SAM" id="Phobius"/>
    </source>
</evidence>
<dbReference type="InterPro" id="IPR036097">
    <property type="entry name" value="HisK_dim/P_sf"/>
</dbReference>
<dbReference type="SUPFAM" id="SSF55874">
    <property type="entry name" value="ATPase domain of HSP90 chaperone/DNA topoisomerase II/histidine kinase"/>
    <property type="match status" value="1"/>
</dbReference>
<dbReference type="InterPro" id="IPR004358">
    <property type="entry name" value="Sig_transdc_His_kin-like_C"/>
</dbReference>
<dbReference type="Pfam" id="PF02518">
    <property type="entry name" value="HATPase_c"/>
    <property type="match status" value="1"/>
</dbReference>
<dbReference type="Gene3D" id="3.30.450.20">
    <property type="entry name" value="PAS domain"/>
    <property type="match status" value="2"/>
</dbReference>
<keyword evidence="12 17" id="KW-1133">Transmembrane helix</keyword>
<keyword evidence="7" id="KW-0808">Transferase</keyword>
<keyword evidence="16" id="KW-0175">Coiled coil</keyword>
<keyword evidence="10 19" id="KW-0418">Kinase</keyword>
<dbReference type="KEGG" id="ares:IWH25_18150"/>
<evidence type="ECO:0000256" key="6">
    <source>
        <dbReference type="ARBA" id="ARBA00022553"/>
    </source>
</evidence>
<dbReference type="CDD" id="cd00082">
    <property type="entry name" value="HisKA"/>
    <property type="match status" value="1"/>
</dbReference>
<evidence type="ECO:0000256" key="2">
    <source>
        <dbReference type="ARBA" id="ARBA00004429"/>
    </source>
</evidence>
<evidence type="ECO:0000313" key="20">
    <source>
        <dbReference type="Proteomes" id="UP000663444"/>
    </source>
</evidence>
<organism evidence="19 20">
    <name type="scientific">Azospira restricta</name>
    <dbReference type="NCBI Taxonomy" id="404405"/>
    <lineage>
        <taxon>Bacteria</taxon>
        <taxon>Pseudomonadati</taxon>
        <taxon>Pseudomonadota</taxon>
        <taxon>Betaproteobacteria</taxon>
        <taxon>Rhodocyclales</taxon>
        <taxon>Rhodocyclaceae</taxon>
        <taxon>Azospira</taxon>
    </lineage>
</organism>
<evidence type="ECO:0000256" key="12">
    <source>
        <dbReference type="ARBA" id="ARBA00022989"/>
    </source>
</evidence>
<evidence type="ECO:0000259" key="18">
    <source>
        <dbReference type="PROSITE" id="PS50109"/>
    </source>
</evidence>
<comment type="catalytic activity">
    <reaction evidence="1">
        <text>ATP + protein L-histidine = ADP + protein N-phospho-L-histidine.</text>
        <dbReference type="EC" id="2.7.13.3"/>
    </reaction>
</comment>
<keyword evidence="20" id="KW-1185">Reference proteome</keyword>
<evidence type="ECO:0000256" key="15">
    <source>
        <dbReference type="ARBA" id="ARBA00073143"/>
    </source>
</evidence>
<feature type="coiled-coil region" evidence="16">
    <location>
        <begin position="381"/>
        <end position="408"/>
    </location>
</feature>
<keyword evidence="11" id="KW-0067">ATP-binding</keyword>